<gene>
    <name evidence="1" type="ORF">MANAM107_14500</name>
</gene>
<proteinExistence type="predicted"/>
<sequence>MAIEAVEDRVTLSRTNLSLWSSSSSGAISDTVDDGLAEEVWSSPVADDYRSKISTRVGAVDTILSTLTQDITSAKNAIIYSGLEYVDKDSPEAQWPRS</sequence>
<organism evidence="1 2">
    <name type="scientific">Actinomyces capricornis</name>
    <dbReference type="NCBI Taxonomy" id="2755559"/>
    <lineage>
        <taxon>Bacteria</taxon>
        <taxon>Bacillati</taxon>
        <taxon>Actinomycetota</taxon>
        <taxon>Actinomycetes</taxon>
        <taxon>Actinomycetales</taxon>
        <taxon>Actinomycetaceae</taxon>
        <taxon>Actinomyces</taxon>
    </lineage>
</organism>
<dbReference type="RefSeq" id="WP_223906758.1">
    <property type="nucleotide sequence ID" value="NZ_AP025017.1"/>
</dbReference>
<name>A0ABM7UBH9_9ACTO</name>
<protein>
    <submittedName>
        <fullName evidence="1">Uncharacterized protein</fullName>
    </submittedName>
</protein>
<evidence type="ECO:0000313" key="1">
    <source>
        <dbReference type="EMBL" id="BDA64616.1"/>
    </source>
</evidence>
<evidence type="ECO:0000313" key="2">
    <source>
        <dbReference type="Proteomes" id="UP000824496"/>
    </source>
</evidence>
<keyword evidence="2" id="KW-1185">Reference proteome</keyword>
<reference evidence="1 2" key="1">
    <citation type="submission" date="2021-08" db="EMBL/GenBank/DDBJ databases">
        <title>Whole genome sequence of novel Actinomyces species strain MAS-1.</title>
        <authorList>
            <person name="Saito M."/>
            <person name="Kuwahara N."/>
            <person name="Takizawa T."/>
            <person name="Gotouda H."/>
            <person name="Ochiai T."/>
        </authorList>
    </citation>
    <scope>NUCLEOTIDE SEQUENCE [LARGE SCALE GENOMIC DNA]</scope>
    <source>
        <strain evidence="1 2">MAS-1</strain>
    </source>
</reference>
<dbReference type="Proteomes" id="UP000824496">
    <property type="component" value="Chromosome"/>
</dbReference>
<dbReference type="EMBL" id="AP025017">
    <property type="protein sequence ID" value="BDA64616.1"/>
    <property type="molecule type" value="Genomic_DNA"/>
</dbReference>
<accession>A0ABM7UBH9</accession>